<reference evidence="2 3" key="1">
    <citation type="submission" date="2021-01" db="EMBL/GenBank/DDBJ databases">
        <title>Whole genome shotgun sequence of Actinoplanes deccanensis NBRC 13994.</title>
        <authorList>
            <person name="Komaki H."/>
            <person name="Tamura T."/>
        </authorList>
    </citation>
    <scope>NUCLEOTIDE SEQUENCE [LARGE SCALE GENOMIC DNA]</scope>
    <source>
        <strain evidence="2 3">NBRC 13994</strain>
    </source>
</reference>
<feature type="region of interest" description="Disordered" evidence="1">
    <location>
        <begin position="1"/>
        <end position="22"/>
    </location>
</feature>
<sequence length="95" mass="10497">MSEATDWWTPDPDHPDARPNWEPADLEKGHLSEAILLASDGSMRRILRPGSMTVLLTEPSRPVVGDPMPEQQIVVPEGQCRIIQMPAWGVEVSIG</sequence>
<feature type="compositionally biased region" description="Low complexity" evidence="1">
    <location>
        <begin position="1"/>
        <end position="10"/>
    </location>
</feature>
<comment type="caution">
    <text evidence="2">The sequence shown here is derived from an EMBL/GenBank/DDBJ whole genome shotgun (WGS) entry which is preliminary data.</text>
</comment>
<dbReference type="EMBL" id="BOMI01000033">
    <property type="protein sequence ID" value="GID73486.1"/>
    <property type="molecule type" value="Genomic_DNA"/>
</dbReference>
<accession>A0ABQ3Y0F5</accession>
<evidence type="ECO:0000313" key="3">
    <source>
        <dbReference type="Proteomes" id="UP000609879"/>
    </source>
</evidence>
<gene>
    <name evidence="2" type="ORF">Ade02nite_21270</name>
</gene>
<evidence type="ECO:0000313" key="2">
    <source>
        <dbReference type="EMBL" id="GID73486.1"/>
    </source>
</evidence>
<dbReference type="Proteomes" id="UP000609879">
    <property type="component" value="Unassembled WGS sequence"/>
</dbReference>
<protein>
    <submittedName>
        <fullName evidence="2">Uncharacterized protein</fullName>
    </submittedName>
</protein>
<keyword evidence="3" id="KW-1185">Reference proteome</keyword>
<organism evidence="2 3">
    <name type="scientific">Paractinoplanes deccanensis</name>
    <dbReference type="NCBI Taxonomy" id="113561"/>
    <lineage>
        <taxon>Bacteria</taxon>
        <taxon>Bacillati</taxon>
        <taxon>Actinomycetota</taxon>
        <taxon>Actinomycetes</taxon>
        <taxon>Micromonosporales</taxon>
        <taxon>Micromonosporaceae</taxon>
        <taxon>Paractinoplanes</taxon>
    </lineage>
</organism>
<proteinExistence type="predicted"/>
<dbReference type="RefSeq" id="WP_203761404.1">
    <property type="nucleotide sequence ID" value="NZ_BAAABO010000029.1"/>
</dbReference>
<evidence type="ECO:0000256" key="1">
    <source>
        <dbReference type="SAM" id="MobiDB-lite"/>
    </source>
</evidence>
<name>A0ABQ3Y0F5_9ACTN</name>
<feature type="compositionally biased region" description="Basic and acidic residues" evidence="1">
    <location>
        <begin position="11"/>
        <end position="22"/>
    </location>
</feature>